<dbReference type="SMART" id="SM00093">
    <property type="entry name" value="SERPIN"/>
    <property type="match status" value="1"/>
</dbReference>
<keyword evidence="4" id="KW-0732">Signal</keyword>
<evidence type="ECO:0000313" key="7">
    <source>
        <dbReference type="RefSeq" id="XP_025408175.1"/>
    </source>
</evidence>
<keyword evidence="6" id="KW-1185">Reference proteome</keyword>
<gene>
    <name evidence="7" type="primary">LOC112681987</name>
</gene>
<protein>
    <submittedName>
        <fullName evidence="7">Serine protease inhibitor 88Ea-like</fullName>
    </submittedName>
</protein>
<evidence type="ECO:0000256" key="1">
    <source>
        <dbReference type="ARBA" id="ARBA00022690"/>
    </source>
</evidence>
<name>A0A8B8FCW1_9HEMI</name>
<comment type="similarity">
    <text evidence="3">Belongs to the serpin family.</text>
</comment>
<dbReference type="Gene3D" id="2.30.39.10">
    <property type="entry name" value="Alpha-1-antitrypsin, domain 1"/>
    <property type="match status" value="2"/>
</dbReference>
<dbReference type="Proteomes" id="UP000694846">
    <property type="component" value="Unplaced"/>
</dbReference>
<dbReference type="PROSITE" id="PS00284">
    <property type="entry name" value="SERPIN"/>
    <property type="match status" value="1"/>
</dbReference>
<evidence type="ECO:0000313" key="6">
    <source>
        <dbReference type="Proteomes" id="UP000694846"/>
    </source>
</evidence>
<dbReference type="InterPro" id="IPR000215">
    <property type="entry name" value="Serpin_fam"/>
</dbReference>
<dbReference type="Gene3D" id="3.30.497.10">
    <property type="entry name" value="Antithrombin, subunit I, domain 2"/>
    <property type="match status" value="1"/>
</dbReference>
<dbReference type="PANTHER" id="PTHR11461:SF278">
    <property type="entry name" value="SERINE PROTEASE INHIBITOR 88EA"/>
    <property type="match status" value="1"/>
</dbReference>
<keyword evidence="1 7" id="KW-0646">Protease inhibitor</keyword>
<dbReference type="InterPro" id="IPR042178">
    <property type="entry name" value="Serpin_sf_1"/>
</dbReference>
<dbReference type="CDD" id="cd19594">
    <property type="entry name" value="serpin_crustaceans_chelicerates_insects"/>
    <property type="match status" value="1"/>
</dbReference>
<dbReference type="InterPro" id="IPR036186">
    <property type="entry name" value="Serpin_sf"/>
</dbReference>
<evidence type="ECO:0000259" key="5">
    <source>
        <dbReference type="SMART" id="SM00093"/>
    </source>
</evidence>
<dbReference type="InterPro" id="IPR023796">
    <property type="entry name" value="Serpin_dom"/>
</dbReference>
<dbReference type="AlphaFoldDB" id="A0A8B8FCW1"/>
<dbReference type="RefSeq" id="XP_025408175.1">
    <property type="nucleotide sequence ID" value="XM_025552390.1"/>
</dbReference>
<keyword evidence="2 7" id="KW-0722">Serine protease inhibitor</keyword>
<feature type="domain" description="Serpin" evidence="5">
    <location>
        <begin position="73"/>
        <end position="442"/>
    </location>
</feature>
<dbReference type="GO" id="GO:0005615">
    <property type="term" value="C:extracellular space"/>
    <property type="evidence" value="ECO:0007669"/>
    <property type="project" value="InterPro"/>
</dbReference>
<organism evidence="6 7">
    <name type="scientific">Sipha flava</name>
    <name type="common">yellow sugarcane aphid</name>
    <dbReference type="NCBI Taxonomy" id="143950"/>
    <lineage>
        <taxon>Eukaryota</taxon>
        <taxon>Metazoa</taxon>
        <taxon>Ecdysozoa</taxon>
        <taxon>Arthropoda</taxon>
        <taxon>Hexapoda</taxon>
        <taxon>Insecta</taxon>
        <taxon>Pterygota</taxon>
        <taxon>Neoptera</taxon>
        <taxon>Paraneoptera</taxon>
        <taxon>Hemiptera</taxon>
        <taxon>Sternorrhyncha</taxon>
        <taxon>Aphidomorpha</taxon>
        <taxon>Aphidoidea</taxon>
        <taxon>Aphididae</taxon>
        <taxon>Sipha</taxon>
    </lineage>
</organism>
<evidence type="ECO:0000256" key="4">
    <source>
        <dbReference type="SAM" id="SignalP"/>
    </source>
</evidence>
<dbReference type="InterPro" id="IPR023795">
    <property type="entry name" value="Serpin_CS"/>
</dbReference>
<dbReference type="Pfam" id="PF00079">
    <property type="entry name" value="Serpin"/>
    <property type="match status" value="1"/>
</dbReference>
<dbReference type="InterPro" id="IPR042185">
    <property type="entry name" value="Serpin_sf_2"/>
</dbReference>
<feature type="chain" id="PRO_5034812249" evidence="4">
    <location>
        <begin position="40"/>
        <end position="445"/>
    </location>
</feature>
<dbReference type="SUPFAM" id="SSF56574">
    <property type="entry name" value="Serpins"/>
    <property type="match status" value="1"/>
</dbReference>
<evidence type="ECO:0000256" key="2">
    <source>
        <dbReference type="ARBA" id="ARBA00022900"/>
    </source>
</evidence>
<sequence length="445" mass="50417">MDTRHYYYHWNRFIFVKMYWLFKFVVGLLALTAIGSVSADDTQKCVPPGPGLTLNDFLSGKFYLFERQQAFSIKLLQTAVAASPKQNLIFSPHSIYTALLITYFLSGNQTEEILKKFLNLPPEQSKLSVMQAYRMEKLFQSMRALNASTDYEFSSVDRLFISKRLPVQKCIADVFKDEVHKMDFVIDPELARMYINNWVANQTNDHIKDLLPSSKISYNTRLVLANAAYFKGLWSSKFSSESTKEEVFYTSPTENALVPMMWQSGSFNLLSSEELGAHVLELPYKGGDISLFVILPPFNKQRGIIMLTKRLNTNILQDIVASNEWRSRTVEVSLPKFNIEQSMDNLVPILEQMGIGNLFKGAADLSALTGSSRDVSVDDAVHKAKISVDEEGTIAAAATSFITSRSSRPIEPYKFRCNHPFVYFLFDKVTGSVLFMGVYNSPKSN</sequence>
<accession>A0A8B8FCW1</accession>
<proteinExistence type="inferred from homology"/>
<evidence type="ECO:0000256" key="3">
    <source>
        <dbReference type="RuleBase" id="RU000411"/>
    </source>
</evidence>
<dbReference type="GO" id="GO:0004867">
    <property type="term" value="F:serine-type endopeptidase inhibitor activity"/>
    <property type="evidence" value="ECO:0007669"/>
    <property type="project" value="UniProtKB-KW"/>
</dbReference>
<dbReference type="OrthoDB" id="671595at2759"/>
<reference evidence="7" key="1">
    <citation type="submission" date="2025-08" db="UniProtKB">
        <authorList>
            <consortium name="RefSeq"/>
        </authorList>
    </citation>
    <scope>IDENTIFICATION</scope>
    <source>
        <tissue evidence="7">Whole body</tissue>
    </source>
</reference>
<dbReference type="GeneID" id="112681987"/>
<feature type="signal peptide" evidence="4">
    <location>
        <begin position="1"/>
        <end position="39"/>
    </location>
</feature>
<dbReference type="PANTHER" id="PTHR11461">
    <property type="entry name" value="SERINE PROTEASE INHIBITOR, SERPIN"/>
    <property type="match status" value="1"/>
</dbReference>